<dbReference type="Proteomes" id="UP001251857">
    <property type="component" value="Unassembled WGS sequence"/>
</dbReference>
<accession>A0ABU3C2X1</accession>
<gene>
    <name evidence="1" type="ORF">RM532_13195</name>
</gene>
<proteinExistence type="predicted"/>
<reference evidence="1 2" key="1">
    <citation type="submission" date="2023-09" db="EMBL/GenBank/DDBJ databases">
        <authorList>
            <person name="Rey-Velasco X."/>
        </authorList>
    </citation>
    <scope>NUCLEOTIDE SEQUENCE [LARGE SCALE GENOMIC DNA]</scope>
    <source>
        <strain evidence="1 2">W335</strain>
    </source>
</reference>
<organism evidence="1 2">
    <name type="scientific">Spectribacter hydrogenoxidans</name>
    <dbReference type="NCBI Taxonomy" id="3075608"/>
    <lineage>
        <taxon>Bacteria</taxon>
        <taxon>Pseudomonadati</taxon>
        <taxon>Pseudomonadota</taxon>
        <taxon>Gammaproteobacteria</taxon>
        <taxon>Salinisphaerales</taxon>
        <taxon>Salinisphaeraceae</taxon>
        <taxon>Spectribacter</taxon>
    </lineage>
</organism>
<name>A0ABU3C2X1_9GAMM</name>
<sequence>MGNSEVDSKEPRGCWTLPKLHLRAATREFGRYLWCWAPAPIEGDWHLTVAVANVGGGWRVADRHFGDEASAYRAAARYNAARGVEHGAMERIRASAAAAPARGVSFRLPKAFEFSSNVFEGFQRYAEPWKEAAWPVPRPDFPLQLSEESEAAAEDQLAGCYWAWSVVELIAGWGVCAIAANRAGVYVSPEFVSGIREMATAAADANNHYRGVSKAQAARIIASGQFADGCVGAHLDQLLRAGKYHYSLTTGPDSGGGQGAI</sequence>
<keyword evidence="2" id="KW-1185">Reference proteome</keyword>
<evidence type="ECO:0000313" key="1">
    <source>
        <dbReference type="EMBL" id="MDT0635904.1"/>
    </source>
</evidence>
<dbReference type="EMBL" id="JAVRIB010000015">
    <property type="protein sequence ID" value="MDT0635904.1"/>
    <property type="molecule type" value="Genomic_DNA"/>
</dbReference>
<dbReference type="RefSeq" id="WP_311653805.1">
    <property type="nucleotide sequence ID" value="NZ_JAVRIB010000015.1"/>
</dbReference>
<evidence type="ECO:0000313" key="2">
    <source>
        <dbReference type="Proteomes" id="UP001251857"/>
    </source>
</evidence>
<protein>
    <submittedName>
        <fullName evidence="1">Uncharacterized protein</fullName>
    </submittedName>
</protein>
<comment type="caution">
    <text evidence="1">The sequence shown here is derived from an EMBL/GenBank/DDBJ whole genome shotgun (WGS) entry which is preliminary data.</text>
</comment>